<accession>A0A9Q4C4Q4</accession>
<protein>
    <submittedName>
        <fullName evidence="7">TetR/AcrR family transcriptional regulator</fullName>
    </submittedName>
</protein>
<evidence type="ECO:0000256" key="4">
    <source>
        <dbReference type="ARBA" id="ARBA00023163"/>
    </source>
</evidence>
<dbReference type="PANTHER" id="PTHR30055">
    <property type="entry name" value="HTH-TYPE TRANSCRIPTIONAL REGULATOR RUTR"/>
    <property type="match status" value="1"/>
</dbReference>
<dbReference type="GO" id="GO:0000976">
    <property type="term" value="F:transcription cis-regulatory region binding"/>
    <property type="evidence" value="ECO:0007669"/>
    <property type="project" value="TreeGrafter"/>
</dbReference>
<dbReference type="PROSITE" id="PS50977">
    <property type="entry name" value="HTH_TETR_2"/>
    <property type="match status" value="1"/>
</dbReference>
<evidence type="ECO:0000256" key="3">
    <source>
        <dbReference type="ARBA" id="ARBA00023125"/>
    </source>
</evidence>
<dbReference type="PANTHER" id="PTHR30055:SF234">
    <property type="entry name" value="HTH-TYPE TRANSCRIPTIONAL REGULATOR BETI"/>
    <property type="match status" value="1"/>
</dbReference>
<gene>
    <name evidence="7" type="ORF">EGH25_02800</name>
</gene>
<dbReference type="SUPFAM" id="SSF48498">
    <property type="entry name" value="Tetracyclin repressor-like, C-terminal domain"/>
    <property type="match status" value="1"/>
</dbReference>
<dbReference type="Pfam" id="PF13977">
    <property type="entry name" value="TetR_C_6"/>
    <property type="match status" value="1"/>
</dbReference>
<evidence type="ECO:0000259" key="6">
    <source>
        <dbReference type="PROSITE" id="PS50977"/>
    </source>
</evidence>
<keyword evidence="1" id="KW-0678">Repressor</keyword>
<evidence type="ECO:0000256" key="2">
    <source>
        <dbReference type="ARBA" id="ARBA00023015"/>
    </source>
</evidence>
<keyword evidence="4" id="KW-0804">Transcription</keyword>
<dbReference type="AlphaFoldDB" id="A0A9Q4C4Q4"/>
<dbReference type="EMBL" id="RKLV01000002">
    <property type="protein sequence ID" value="MCX2818281.1"/>
    <property type="molecule type" value="Genomic_DNA"/>
</dbReference>
<dbReference type="Pfam" id="PF00440">
    <property type="entry name" value="TetR_N"/>
    <property type="match status" value="1"/>
</dbReference>
<keyword evidence="8" id="KW-1185">Reference proteome</keyword>
<keyword evidence="2" id="KW-0805">Transcription regulation</keyword>
<dbReference type="InterPro" id="IPR001647">
    <property type="entry name" value="HTH_TetR"/>
</dbReference>
<proteinExistence type="predicted"/>
<evidence type="ECO:0000256" key="5">
    <source>
        <dbReference type="PROSITE-ProRule" id="PRU00335"/>
    </source>
</evidence>
<dbReference type="Proteomes" id="UP001149411">
    <property type="component" value="Unassembled WGS sequence"/>
</dbReference>
<evidence type="ECO:0000313" key="8">
    <source>
        <dbReference type="Proteomes" id="UP001149411"/>
    </source>
</evidence>
<evidence type="ECO:0000313" key="7">
    <source>
        <dbReference type="EMBL" id="MCX2818281.1"/>
    </source>
</evidence>
<dbReference type="GO" id="GO:0003700">
    <property type="term" value="F:DNA-binding transcription factor activity"/>
    <property type="evidence" value="ECO:0007669"/>
    <property type="project" value="TreeGrafter"/>
</dbReference>
<reference evidence="7" key="1">
    <citation type="submission" date="2022-09" db="EMBL/GenBank/DDBJ databases">
        <title>Haloadaptaus new haloarchaeum isolated from saline soil.</title>
        <authorList>
            <person name="Duran-Viseras A."/>
            <person name="Sanchez-Porro C."/>
            <person name="Ventosa A."/>
        </authorList>
    </citation>
    <scope>NUCLEOTIDE SEQUENCE</scope>
    <source>
        <strain evidence="7">F3-133</strain>
    </source>
</reference>
<dbReference type="InterPro" id="IPR036271">
    <property type="entry name" value="Tet_transcr_reg_TetR-rel_C_sf"/>
</dbReference>
<comment type="caution">
    <text evidence="7">The sequence shown here is derived from an EMBL/GenBank/DDBJ whole genome shotgun (WGS) entry which is preliminary data.</text>
</comment>
<organism evidence="7 8">
    <name type="scientific">Halorutilus salinus</name>
    <dbReference type="NCBI Taxonomy" id="2487751"/>
    <lineage>
        <taxon>Archaea</taxon>
        <taxon>Methanobacteriati</taxon>
        <taxon>Methanobacteriota</taxon>
        <taxon>Stenosarchaea group</taxon>
        <taxon>Halobacteria</taxon>
        <taxon>Halorutilales</taxon>
        <taxon>Halorutilaceae</taxon>
        <taxon>Halorutilus</taxon>
    </lineage>
</organism>
<dbReference type="SUPFAM" id="SSF46689">
    <property type="entry name" value="Homeodomain-like"/>
    <property type="match status" value="1"/>
</dbReference>
<name>A0A9Q4C4Q4_9EURY</name>
<dbReference type="Gene3D" id="1.10.357.10">
    <property type="entry name" value="Tetracycline Repressor, domain 2"/>
    <property type="match status" value="1"/>
</dbReference>
<dbReference type="InterPro" id="IPR009057">
    <property type="entry name" value="Homeodomain-like_sf"/>
</dbReference>
<dbReference type="InterPro" id="IPR050109">
    <property type="entry name" value="HTH-type_TetR-like_transc_reg"/>
</dbReference>
<feature type="domain" description="HTH tetR-type" evidence="6">
    <location>
        <begin position="3"/>
        <end position="63"/>
    </location>
</feature>
<sequence length="190" mass="21297">MDDDAEDEIMEATYGALCENGYAGLTMQDIADESEKSKPTLHYHYGTKQELLLAFLDYLLDEFHERLEGDGDDPADELVSLLTPREDEVGDGFRTAMLEMKAQSPYNEGVRDRFVEYEEELKTYIEDTVRRGVEEGVFRNDVDAEGTAEMLVALGNGLRTRSVTVGKTDDELRATVETYVETCLVDGDGV</sequence>
<evidence type="ECO:0000256" key="1">
    <source>
        <dbReference type="ARBA" id="ARBA00022491"/>
    </source>
</evidence>
<dbReference type="RefSeq" id="WP_266086034.1">
    <property type="nucleotide sequence ID" value="NZ_RKLV01000002.1"/>
</dbReference>
<dbReference type="InterPro" id="IPR039538">
    <property type="entry name" value="BetI_C"/>
</dbReference>
<keyword evidence="3 5" id="KW-0238">DNA-binding</keyword>
<dbReference type="PRINTS" id="PR00455">
    <property type="entry name" value="HTHTETR"/>
</dbReference>
<feature type="DNA-binding region" description="H-T-H motif" evidence="5">
    <location>
        <begin position="26"/>
        <end position="45"/>
    </location>
</feature>